<accession>A0AAV0V5P4</accession>
<comment type="caution">
    <text evidence="1">The sequence shown here is derived from an EMBL/GenBank/DDBJ whole genome shotgun (WGS) entry which is preliminary data.</text>
</comment>
<dbReference type="Proteomes" id="UP001162029">
    <property type="component" value="Unassembled WGS sequence"/>
</dbReference>
<dbReference type="AlphaFoldDB" id="A0AAV0V5P4"/>
<name>A0AAV0V5P4_9STRA</name>
<organism evidence="1 2">
    <name type="scientific">Peronospora destructor</name>
    <dbReference type="NCBI Taxonomy" id="86335"/>
    <lineage>
        <taxon>Eukaryota</taxon>
        <taxon>Sar</taxon>
        <taxon>Stramenopiles</taxon>
        <taxon>Oomycota</taxon>
        <taxon>Peronosporomycetes</taxon>
        <taxon>Peronosporales</taxon>
        <taxon>Peronosporaceae</taxon>
        <taxon>Peronospora</taxon>
    </lineage>
</organism>
<dbReference type="Gene3D" id="1.20.58.1970">
    <property type="match status" value="1"/>
</dbReference>
<evidence type="ECO:0000313" key="2">
    <source>
        <dbReference type="Proteomes" id="UP001162029"/>
    </source>
</evidence>
<keyword evidence="2" id="KW-1185">Reference proteome</keyword>
<proteinExistence type="predicted"/>
<protein>
    <submittedName>
        <fullName evidence="1">Uncharacterized protein</fullName>
    </submittedName>
</protein>
<reference evidence="1" key="1">
    <citation type="submission" date="2022-12" db="EMBL/GenBank/DDBJ databases">
        <authorList>
            <person name="Webb A."/>
        </authorList>
    </citation>
    <scope>NUCLEOTIDE SEQUENCE</scope>
    <source>
        <strain evidence="1">Pd1</strain>
    </source>
</reference>
<gene>
    <name evidence="1" type="ORF">PDE001_LOCUS8680</name>
</gene>
<sequence length="236" mass="26375">MTVNSAFVSGEFVQTLQAKIEEYSQVDFPNDAPILVPTYSHSHDMTEAISRQLCPMKCRKCCFALTREATVGSDSASQMNEQLKYVLHQGEYDAFGSRGSPLLRLVEDRSGCEGARFLSRKRRTDIQETLQRIGCTAVERGVTDILARVSSLVPQKSLRASFTRLFKVVFILNLVQPSHVLDCRTSVREELSLQTVVTLLRMRVDFNSHDVTRAIDQLIKADAKATSDEAGRPNSS</sequence>
<dbReference type="EMBL" id="CANTFM010001857">
    <property type="protein sequence ID" value="CAI5743370.1"/>
    <property type="molecule type" value="Genomic_DNA"/>
</dbReference>
<evidence type="ECO:0000313" key="1">
    <source>
        <dbReference type="EMBL" id="CAI5743370.1"/>
    </source>
</evidence>